<feature type="compositionally biased region" description="Polar residues" evidence="2">
    <location>
        <begin position="160"/>
        <end position="170"/>
    </location>
</feature>
<dbReference type="OrthoDB" id="2963168at2759"/>
<protein>
    <recommendedName>
        <fullName evidence="6">Hsp70 family protein</fullName>
    </recommendedName>
</protein>
<dbReference type="AlphaFoldDB" id="A0A2Z6QJJ1"/>
<feature type="coiled-coil region" evidence="1">
    <location>
        <begin position="51"/>
        <end position="78"/>
    </location>
</feature>
<proteinExistence type="predicted"/>
<evidence type="ECO:0000256" key="1">
    <source>
        <dbReference type="SAM" id="Coils"/>
    </source>
</evidence>
<dbReference type="STRING" id="94130.A0A2Z6QJJ1"/>
<name>A0A2Z6QJJ1_9GLOM</name>
<dbReference type="PANTHER" id="PTHR14187">
    <property type="entry name" value="ALPHA KINASE/ELONGATION FACTOR 2 KINASE"/>
    <property type="match status" value="1"/>
</dbReference>
<keyword evidence="5" id="KW-1185">Reference proteome</keyword>
<dbReference type="CDD" id="cd10170">
    <property type="entry name" value="ASKHA_NBD_HSP70"/>
    <property type="match status" value="1"/>
</dbReference>
<dbReference type="EMBL" id="BLAL01000257">
    <property type="protein sequence ID" value="GES97200.1"/>
    <property type="molecule type" value="Genomic_DNA"/>
</dbReference>
<dbReference type="PANTHER" id="PTHR14187:SF5">
    <property type="entry name" value="HEAT SHOCK 70 KDA PROTEIN 12A"/>
    <property type="match status" value="1"/>
</dbReference>
<sequence length="744" mass="85985">MASESSKIDSIISKDTNDTIEKFVDKLVKLNDKFDNFIKSQGLQQPDQNLYSNLKEQIEKLQDRVKYLEDEKEKQTIENLEDSLSKEPELCTDITQNIENLEIIESFSEQSSSNESYVESEFSIDTSQNNEHVEDIKCSSENLPSSPLDEGSDYEETETDISWSKNQSNPWYEGSDDEETDVYANIQAVVGLDFGAISSGFSCSNASNEENICYYDSWPEYFSSYAIRQKSKINTAFYYDKNFRFVNLCDKRSRIVELFKLYLGESPDDLKPKLPIGYKKVITDYFKEIKNYIEEEVKTRWVGIDLLENVLLVLTVPVEYTEEDKNIMRECIYDANLIKDKTSQTLQFVTESEAAALYCMKNELQEYDSLTTEKSFMIIDCGGCTTDLATFRLIGDNPLQLSRIIGYSRDFCGSSSIDKEFFKFLCEKIETRAMNLLIEVKNQEFHKLIRSFRNQIKEGFDGNDKGNRELYVPTYAPSLMQYVSKKTRKIMDENYWTIKVGYNDIKKMFDPIIDRIIRLINLQLLNDRGTCSAMFLVGGLSENVYLQNRIKEQFRTVQIISVIDQPMCAIANGAVIYGLSKLKNHENNDDDSFSKIINHTFGIQTRPDFTNDDDLPNSSTTSDRKTYKFNPLIRQGTEITLEQTHSFNFKIESGHTHAKFKVYYTNEDDEDSVIYIDEPEVKLLGLLYVELPDAHLDNRSIDLEITFGLEEITVFVKNRLNGQKFLTTFCYPTDNDSEKVYLVD</sequence>
<dbReference type="Proteomes" id="UP000247702">
    <property type="component" value="Unassembled WGS sequence"/>
</dbReference>
<evidence type="ECO:0000256" key="2">
    <source>
        <dbReference type="SAM" id="MobiDB-lite"/>
    </source>
</evidence>
<accession>A0A2Z6QJJ1</accession>
<dbReference type="Proteomes" id="UP000615446">
    <property type="component" value="Unassembled WGS sequence"/>
</dbReference>
<dbReference type="SUPFAM" id="SSF53067">
    <property type="entry name" value="Actin-like ATPase domain"/>
    <property type="match status" value="2"/>
</dbReference>
<dbReference type="Gene3D" id="3.90.640.10">
    <property type="entry name" value="Actin, Chain A, domain 4"/>
    <property type="match status" value="1"/>
</dbReference>
<dbReference type="EMBL" id="BEXD01000269">
    <property type="protein sequence ID" value="GBB85969.1"/>
    <property type="molecule type" value="Genomic_DNA"/>
</dbReference>
<keyword evidence="1" id="KW-0175">Coiled coil</keyword>
<evidence type="ECO:0000313" key="3">
    <source>
        <dbReference type="EMBL" id="GBB85969.1"/>
    </source>
</evidence>
<evidence type="ECO:0000313" key="4">
    <source>
        <dbReference type="EMBL" id="GES97200.1"/>
    </source>
</evidence>
<organism evidence="3 5">
    <name type="scientific">Rhizophagus clarus</name>
    <dbReference type="NCBI Taxonomy" id="94130"/>
    <lineage>
        <taxon>Eukaryota</taxon>
        <taxon>Fungi</taxon>
        <taxon>Fungi incertae sedis</taxon>
        <taxon>Mucoromycota</taxon>
        <taxon>Glomeromycotina</taxon>
        <taxon>Glomeromycetes</taxon>
        <taxon>Glomerales</taxon>
        <taxon>Glomeraceae</taxon>
        <taxon>Rhizophagus</taxon>
    </lineage>
</organism>
<comment type="caution">
    <text evidence="3">The sequence shown here is derived from an EMBL/GenBank/DDBJ whole genome shotgun (WGS) entry which is preliminary data.</text>
</comment>
<dbReference type="Gene3D" id="3.30.420.40">
    <property type="match status" value="2"/>
</dbReference>
<reference evidence="3 5" key="1">
    <citation type="submission" date="2017-11" db="EMBL/GenBank/DDBJ databases">
        <title>The genome of Rhizophagus clarus HR1 reveals common genetic basis of auxotrophy among arbuscular mycorrhizal fungi.</title>
        <authorList>
            <person name="Kobayashi Y."/>
        </authorList>
    </citation>
    <scope>NUCLEOTIDE SEQUENCE [LARGE SCALE GENOMIC DNA]</scope>
    <source>
        <strain evidence="3 5">HR1</strain>
    </source>
</reference>
<evidence type="ECO:0008006" key="6">
    <source>
        <dbReference type="Google" id="ProtNLM"/>
    </source>
</evidence>
<evidence type="ECO:0000313" key="5">
    <source>
        <dbReference type="Proteomes" id="UP000247702"/>
    </source>
</evidence>
<feature type="compositionally biased region" description="Acidic residues" evidence="2">
    <location>
        <begin position="150"/>
        <end position="159"/>
    </location>
</feature>
<feature type="region of interest" description="Disordered" evidence="2">
    <location>
        <begin position="115"/>
        <end position="176"/>
    </location>
</feature>
<reference evidence="4" key="2">
    <citation type="submission" date="2019-10" db="EMBL/GenBank/DDBJ databases">
        <title>Conservation and host-specific expression of non-tandemly repeated heterogenous ribosome RNA gene in arbuscular mycorrhizal fungi.</title>
        <authorList>
            <person name="Maeda T."/>
            <person name="Kobayashi Y."/>
            <person name="Nakagawa T."/>
            <person name="Ezawa T."/>
            <person name="Yamaguchi K."/>
            <person name="Bino T."/>
            <person name="Nishimoto Y."/>
            <person name="Shigenobu S."/>
            <person name="Kawaguchi M."/>
        </authorList>
    </citation>
    <scope>NUCLEOTIDE SEQUENCE</scope>
    <source>
        <strain evidence="4">HR1</strain>
    </source>
</reference>
<dbReference type="InterPro" id="IPR043129">
    <property type="entry name" value="ATPase_NBD"/>
</dbReference>
<gene>
    <name evidence="4" type="ORF">RCL2_002379000</name>
    <name evidence="3" type="ORF">RclHR1_01240020</name>
</gene>